<dbReference type="Pfam" id="PF12796">
    <property type="entry name" value="Ank_2"/>
    <property type="match status" value="2"/>
</dbReference>
<dbReference type="GeneID" id="41967788"/>
<name>A0A507B863_9PEZI</name>
<dbReference type="EMBL" id="SKBQ01000001">
    <property type="protein sequence ID" value="TPX16007.1"/>
    <property type="molecule type" value="Genomic_DNA"/>
</dbReference>
<accession>A0A507B863</accession>
<dbReference type="STRING" id="1093900.A0A507B863"/>
<keyword evidence="2" id="KW-0677">Repeat</keyword>
<evidence type="ECO:0000313" key="6">
    <source>
        <dbReference type="Proteomes" id="UP000319257"/>
    </source>
</evidence>
<protein>
    <recommendedName>
        <fullName evidence="1">protein S-acyltransferase</fullName>
        <ecNumber evidence="1">2.3.1.225</ecNumber>
    </recommendedName>
</protein>
<keyword evidence="6" id="KW-1185">Reference proteome</keyword>
<keyword evidence="3 4" id="KW-0040">ANK repeat</keyword>
<evidence type="ECO:0000256" key="4">
    <source>
        <dbReference type="PROSITE-ProRule" id="PRU00023"/>
    </source>
</evidence>
<dbReference type="SMART" id="SM00248">
    <property type="entry name" value="ANK"/>
    <property type="match status" value="7"/>
</dbReference>
<dbReference type="AlphaFoldDB" id="A0A507B863"/>
<feature type="repeat" description="ANK" evidence="4">
    <location>
        <begin position="1"/>
        <end position="29"/>
    </location>
</feature>
<reference evidence="5 6" key="1">
    <citation type="submission" date="2019-06" db="EMBL/GenBank/DDBJ databases">
        <title>Draft genome sequence of the filamentous fungus Phialemoniopsis curvata isolated from diesel fuel.</title>
        <authorList>
            <person name="Varaljay V.A."/>
            <person name="Lyon W.J."/>
            <person name="Crouch A.L."/>
            <person name="Drake C.E."/>
            <person name="Hollomon J.M."/>
            <person name="Nadeau L.J."/>
            <person name="Nunn H.S."/>
            <person name="Stevenson B.S."/>
            <person name="Bojanowski C.L."/>
            <person name="Crookes-Goodson W.J."/>
        </authorList>
    </citation>
    <scope>NUCLEOTIDE SEQUENCE [LARGE SCALE GENOMIC DNA]</scope>
    <source>
        <strain evidence="5 6">D216</strain>
    </source>
</reference>
<dbReference type="InterPro" id="IPR036770">
    <property type="entry name" value="Ankyrin_rpt-contain_sf"/>
</dbReference>
<dbReference type="PANTHER" id="PTHR24161">
    <property type="entry name" value="ANK_REP_REGION DOMAIN-CONTAINING PROTEIN-RELATED"/>
    <property type="match status" value="1"/>
</dbReference>
<organism evidence="5 6">
    <name type="scientific">Thyridium curvatum</name>
    <dbReference type="NCBI Taxonomy" id="1093900"/>
    <lineage>
        <taxon>Eukaryota</taxon>
        <taxon>Fungi</taxon>
        <taxon>Dikarya</taxon>
        <taxon>Ascomycota</taxon>
        <taxon>Pezizomycotina</taxon>
        <taxon>Sordariomycetes</taxon>
        <taxon>Sordariomycetidae</taxon>
        <taxon>Thyridiales</taxon>
        <taxon>Thyridiaceae</taxon>
        <taxon>Thyridium</taxon>
    </lineage>
</organism>
<dbReference type="Gene3D" id="1.25.40.20">
    <property type="entry name" value="Ankyrin repeat-containing domain"/>
    <property type="match status" value="3"/>
</dbReference>
<gene>
    <name evidence="5" type="ORF">E0L32_000341</name>
</gene>
<dbReference type="Pfam" id="PF13637">
    <property type="entry name" value="Ank_4"/>
    <property type="match status" value="1"/>
</dbReference>
<dbReference type="OrthoDB" id="539213at2759"/>
<dbReference type="InterPro" id="IPR002110">
    <property type="entry name" value="Ankyrin_rpt"/>
</dbReference>
<dbReference type="PANTHER" id="PTHR24161:SF85">
    <property type="entry name" value="PALMITOYLTRANSFERASE HIP14"/>
    <property type="match status" value="1"/>
</dbReference>
<evidence type="ECO:0000256" key="2">
    <source>
        <dbReference type="ARBA" id="ARBA00022737"/>
    </source>
</evidence>
<feature type="repeat" description="ANK" evidence="4">
    <location>
        <begin position="318"/>
        <end position="350"/>
    </location>
</feature>
<sequence length="464" mass="51876">MLHVAARFGHSELVTLLLQRGALKDLETRCKCQKSQAPEWDPGYTPLEYTCYGPSEACDSGSKQQSVPIESVLRVIETLVDAGAERSRAAFKNAVLSGFGVEVLRPLSDKGAVDICVPEEYDKGPEEFHWEGREYGSKECIADERATFLHMASVESNAATVRGLLELGADIHACDTLGRQPLHWAVSRFQRYWPLFGPDDVSAKLEVLQEMSAKVEVLLQSGANPGRQDRFRRTPLHYAALQMHTRLFEPLLRHGGSLTVTDEDGRSPLHLLADGQSYLIDNGRADWFDSAEELDVSGREFATVLKPYSTDIDQKDALGNTALHLAAGRAYASVLELLLALGADPNIANPQGQTALHLACDQQSRTWYDIIGPAGGPEPWENETDRRHKRMRTLLIDAGVDQSIRDAQGRTAAEIEREEASRISQMRQKCVDDFPERKKGWSWETLAEEYESRHQSPSDWIMYR</sequence>
<proteinExistence type="predicted"/>
<dbReference type="PROSITE" id="PS50297">
    <property type="entry name" value="ANK_REP_REGION"/>
    <property type="match status" value="4"/>
</dbReference>
<dbReference type="InParanoid" id="A0A507B863"/>
<evidence type="ECO:0000256" key="1">
    <source>
        <dbReference type="ARBA" id="ARBA00012210"/>
    </source>
</evidence>
<dbReference type="SUPFAM" id="SSF48403">
    <property type="entry name" value="Ankyrin repeat"/>
    <property type="match status" value="1"/>
</dbReference>
<dbReference type="PROSITE" id="PS50088">
    <property type="entry name" value="ANK_REPEAT"/>
    <property type="match status" value="4"/>
</dbReference>
<dbReference type="GO" id="GO:0019706">
    <property type="term" value="F:protein-cysteine S-palmitoyltransferase activity"/>
    <property type="evidence" value="ECO:0007669"/>
    <property type="project" value="UniProtKB-EC"/>
</dbReference>
<dbReference type="EC" id="2.3.1.225" evidence="1"/>
<feature type="repeat" description="ANK" evidence="4">
    <location>
        <begin position="231"/>
        <end position="263"/>
    </location>
</feature>
<evidence type="ECO:0000256" key="3">
    <source>
        <dbReference type="ARBA" id="ARBA00023043"/>
    </source>
</evidence>
<feature type="repeat" description="ANK" evidence="4">
    <location>
        <begin position="144"/>
        <end position="176"/>
    </location>
</feature>
<dbReference type="RefSeq" id="XP_030997718.1">
    <property type="nucleotide sequence ID" value="XM_031137707.1"/>
</dbReference>
<comment type="caution">
    <text evidence="5">The sequence shown here is derived from an EMBL/GenBank/DDBJ whole genome shotgun (WGS) entry which is preliminary data.</text>
</comment>
<dbReference type="Pfam" id="PF00023">
    <property type="entry name" value="Ank"/>
    <property type="match status" value="1"/>
</dbReference>
<evidence type="ECO:0000313" key="5">
    <source>
        <dbReference type="EMBL" id="TPX16007.1"/>
    </source>
</evidence>
<dbReference type="Proteomes" id="UP000319257">
    <property type="component" value="Unassembled WGS sequence"/>
</dbReference>